<evidence type="ECO:0000256" key="1">
    <source>
        <dbReference type="ARBA" id="ARBA00004123"/>
    </source>
</evidence>
<evidence type="ECO:0000313" key="9">
    <source>
        <dbReference type="Proteomes" id="UP000436088"/>
    </source>
</evidence>
<comment type="subcellular location">
    <subcellularLocation>
        <location evidence="1">Nucleus</location>
    </subcellularLocation>
</comment>
<comment type="caution">
    <text evidence="8">The sequence shown here is derived from an EMBL/GenBank/DDBJ whole genome shotgun (WGS) entry which is preliminary data.</text>
</comment>
<keyword evidence="2" id="KW-0805">Transcription regulation</keyword>
<dbReference type="GO" id="GO:0080090">
    <property type="term" value="P:regulation of primary metabolic process"/>
    <property type="evidence" value="ECO:0007669"/>
    <property type="project" value="UniProtKB-ARBA"/>
</dbReference>
<dbReference type="SUPFAM" id="SSF47459">
    <property type="entry name" value="HLH, helix-loop-helix DNA-binding domain"/>
    <property type="match status" value="1"/>
</dbReference>
<sequence length="253" mass="28967">MENPLFFAQYQTMNPFDDMGFESESYYSSINDEAFHHQAVDDFEKPPLKQVKFNKWNHPTMASSCSSSSHIISFQHSNSSPPVISRQYYGLDRDLQPAGNTRTPLHAQEHVYILSPKDKSSILGDAIEYLKQLQERMETLEEQVAKRTVESIKFVKKTQFHEDDSHGCQYPEIEARILDKDVLIRIHCQTNKGCISSIINEVEKLHLSVINSNVFPFGQAALDITIVARMESGFSMTLNDLVKTLRQGLLMFM</sequence>
<keyword evidence="3" id="KW-0238">DNA-binding</keyword>
<evidence type="ECO:0000256" key="3">
    <source>
        <dbReference type="ARBA" id="ARBA00023125"/>
    </source>
</evidence>
<evidence type="ECO:0000259" key="7">
    <source>
        <dbReference type="Pfam" id="PF22754"/>
    </source>
</evidence>
<dbReference type="GO" id="GO:0005634">
    <property type="term" value="C:nucleus"/>
    <property type="evidence" value="ECO:0007669"/>
    <property type="project" value="UniProtKB-SubCell"/>
</dbReference>
<name>A0A6A2Y7Y5_HIBSY</name>
<dbReference type="Proteomes" id="UP000436088">
    <property type="component" value="Unassembled WGS sequence"/>
</dbReference>
<dbReference type="InterPro" id="IPR052610">
    <property type="entry name" value="bHLH_transcription_regulator"/>
</dbReference>
<reference evidence="8" key="1">
    <citation type="submission" date="2019-09" db="EMBL/GenBank/DDBJ databases">
        <title>Draft genome information of white flower Hibiscus syriacus.</title>
        <authorList>
            <person name="Kim Y.-M."/>
        </authorList>
    </citation>
    <scope>NUCLEOTIDE SEQUENCE [LARGE SCALE GENOMIC DNA]</scope>
    <source>
        <strain evidence="8">YM2019G1</strain>
    </source>
</reference>
<keyword evidence="6" id="KW-0175">Coiled coil</keyword>
<dbReference type="PANTHER" id="PTHR45959">
    <property type="entry name" value="BHLH TRANSCRIPTION FACTOR"/>
    <property type="match status" value="1"/>
</dbReference>
<evidence type="ECO:0000256" key="4">
    <source>
        <dbReference type="ARBA" id="ARBA00023163"/>
    </source>
</evidence>
<feature type="domain" description="Plant bHLH transcription factor ACT-like" evidence="7">
    <location>
        <begin position="175"/>
        <end position="215"/>
    </location>
</feature>
<dbReference type="PANTHER" id="PTHR45959:SF73">
    <property type="entry name" value="TRANSCRIPTION FACTOR BHLH25"/>
    <property type="match status" value="1"/>
</dbReference>
<evidence type="ECO:0000256" key="2">
    <source>
        <dbReference type="ARBA" id="ARBA00023015"/>
    </source>
</evidence>
<dbReference type="InterPro" id="IPR054502">
    <property type="entry name" value="bHLH-TF_ACT-like_plant"/>
</dbReference>
<dbReference type="AlphaFoldDB" id="A0A6A2Y7Y5"/>
<dbReference type="InterPro" id="IPR036638">
    <property type="entry name" value="HLH_DNA-bd_sf"/>
</dbReference>
<evidence type="ECO:0000313" key="8">
    <source>
        <dbReference type="EMBL" id="KAE8665754.1"/>
    </source>
</evidence>
<keyword evidence="4" id="KW-0804">Transcription</keyword>
<accession>A0A6A2Y7Y5</accession>
<dbReference type="Gene3D" id="4.10.280.10">
    <property type="entry name" value="Helix-loop-helix DNA-binding domain"/>
    <property type="match status" value="1"/>
</dbReference>
<proteinExistence type="predicted"/>
<protein>
    <recommendedName>
        <fullName evidence="7">Plant bHLH transcription factor ACT-like domain-containing protein</fullName>
    </recommendedName>
</protein>
<dbReference type="GO" id="GO:0046983">
    <property type="term" value="F:protein dimerization activity"/>
    <property type="evidence" value="ECO:0007669"/>
    <property type="project" value="InterPro"/>
</dbReference>
<organism evidence="8 9">
    <name type="scientific">Hibiscus syriacus</name>
    <name type="common">Rose of Sharon</name>
    <dbReference type="NCBI Taxonomy" id="106335"/>
    <lineage>
        <taxon>Eukaryota</taxon>
        <taxon>Viridiplantae</taxon>
        <taxon>Streptophyta</taxon>
        <taxon>Embryophyta</taxon>
        <taxon>Tracheophyta</taxon>
        <taxon>Spermatophyta</taxon>
        <taxon>Magnoliopsida</taxon>
        <taxon>eudicotyledons</taxon>
        <taxon>Gunneridae</taxon>
        <taxon>Pentapetalae</taxon>
        <taxon>rosids</taxon>
        <taxon>malvids</taxon>
        <taxon>Malvales</taxon>
        <taxon>Malvaceae</taxon>
        <taxon>Malvoideae</taxon>
        <taxon>Hibiscus</taxon>
    </lineage>
</organism>
<feature type="coiled-coil region" evidence="6">
    <location>
        <begin position="123"/>
        <end position="150"/>
    </location>
</feature>
<dbReference type="Pfam" id="PF22754">
    <property type="entry name" value="bHLH-TF_ACT-like_plant"/>
    <property type="match status" value="1"/>
</dbReference>
<keyword evidence="5" id="KW-0539">Nucleus</keyword>
<evidence type="ECO:0000256" key="6">
    <source>
        <dbReference type="SAM" id="Coils"/>
    </source>
</evidence>
<dbReference type="EMBL" id="VEPZ02001607">
    <property type="protein sequence ID" value="KAE8665754.1"/>
    <property type="molecule type" value="Genomic_DNA"/>
</dbReference>
<evidence type="ECO:0000256" key="5">
    <source>
        <dbReference type="ARBA" id="ARBA00023242"/>
    </source>
</evidence>
<gene>
    <name evidence="8" type="ORF">F3Y22_tig00112530pilonHSYRG00252</name>
</gene>
<keyword evidence="9" id="KW-1185">Reference proteome</keyword>